<proteinExistence type="predicted"/>
<dbReference type="Proteomes" id="UP000008907">
    <property type="component" value="Chromosome"/>
</dbReference>
<reference evidence="2 3" key="1">
    <citation type="journal article" date="2011" name="J. Bacteriol.">
        <title>Genome Sequence of Mycoplasma putrefaciens Type Strain KS1.</title>
        <authorList>
            <person name="Calcutt M.J."/>
            <person name="Foecking M.F."/>
        </authorList>
    </citation>
    <scope>NUCLEOTIDE SEQUENCE [LARGE SCALE GENOMIC DNA]</scope>
    <source>
        <strain evidence="3">ATCC 15718 / NCTC 10155 / C30 KS-1 / KS-1</strain>
    </source>
</reference>
<protein>
    <submittedName>
        <fullName evidence="2">ABC transporter, permease protein</fullName>
    </submittedName>
</protein>
<evidence type="ECO:0000256" key="1">
    <source>
        <dbReference type="SAM" id="Phobius"/>
    </source>
</evidence>
<feature type="transmembrane region" description="Helical" evidence="1">
    <location>
        <begin position="23"/>
        <end position="45"/>
    </location>
</feature>
<evidence type="ECO:0000313" key="3">
    <source>
        <dbReference type="Proteomes" id="UP000008907"/>
    </source>
</evidence>
<feature type="transmembrane region" description="Helical" evidence="1">
    <location>
        <begin position="51"/>
        <end position="70"/>
    </location>
</feature>
<dbReference type="EMBL" id="CP003021">
    <property type="protein sequence ID" value="AEM68754.1"/>
    <property type="molecule type" value="Genomic_DNA"/>
</dbReference>
<dbReference type="KEGG" id="mpf:MPUT_0378"/>
<accession>A0A7U3ZSP4</accession>
<feature type="transmembrane region" description="Helical" evidence="1">
    <location>
        <begin position="103"/>
        <end position="127"/>
    </location>
</feature>
<feature type="transmembrane region" description="Helical" evidence="1">
    <location>
        <begin position="139"/>
        <end position="160"/>
    </location>
</feature>
<gene>
    <name evidence="2" type="ordered locus">MPUT_0378</name>
</gene>
<evidence type="ECO:0000313" key="2">
    <source>
        <dbReference type="EMBL" id="AEM68754.1"/>
    </source>
</evidence>
<sequence length="609" mass="70695">MLKSAFDYAFFAFNIILKKKSSLLIPITIVISSFIVGLIFKFIITDKYHDLASFLYTFLIIVVSVIYGSIKALNLFKDLQAEGLEIITLSKPISRKSLILGKLICLAFFGLIWSASLLVSGFLYLYATNNFVEILLKSLLLFIVSLIVYFLISLFVSLLSYKLSQKIAITIPLIVFIPLSLTGMVLASNVRSNLDQASFFINQKYQYHHAGNQLNAEAYFLNNNKDELLLMPNGFENKEFNEQQLKYLNDLVKHTNQNLSSWQVYSWISIPYQLINIFNFKNKNLFNSVNNHTSNLSNYLYYKNLDDISYNYKLIDNLKQTKYLTKSFDANFQTKIFASYIVPGLLKAHSIFSDQTQITNYDVIYARVGVDKVESDFIDDQANFSNNDSSFVGRIKWDKVFQALQDQKFNQIAKKFVNQLTYQLSNNKKSLKQLNSWLLQKISEYLANPNSEINTYQNFNLDLFDPNSIKQAKLGSIYELDIYKAVLLMNYIYFNNQDSLIYQAMIKNPNDENTYANYQISLKIKNQDFLIGGFKAFNKTVLEKEKKPVIRYHLEKSDDNYLFSSAPNLYAITRNQQIVNKYIIFALWIILIATEFVLVFKLYQKKEYI</sequence>
<name>A0A7U3ZSP4_MYCPK</name>
<keyword evidence="1" id="KW-0472">Membrane</keyword>
<dbReference type="RefSeq" id="WP_014035110.1">
    <property type="nucleotide sequence ID" value="NC_015946.1"/>
</dbReference>
<organism evidence="2 3">
    <name type="scientific">Mycoplasma putrefaciens (strain ATCC 15718 / NCTC 10155 / C30 KS-1 / KS-1)</name>
    <dbReference type="NCBI Taxonomy" id="743965"/>
    <lineage>
        <taxon>Bacteria</taxon>
        <taxon>Bacillati</taxon>
        <taxon>Mycoplasmatota</taxon>
        <taxon>Mollicutes</taxon>
        <taxon>Mycoplasmataceae</taxon>
        <taxon>Mycoplasma</taxon>
    </lineage>
</organism>
<feature type="transmembrane region" description="Helical" evidence="1">
    <location>
        <begin position="582"/>
        <end position="603"/>
    </location>
</feature>
<feature type="transmembrane region" description="Helical" evidence="1">
    <location>
        <begin position="167"/>
        <end position="187"/>
    </location>
</feature>
<keyword evidence="1" id="KW-1133">Transmembrane helix</keyword>
<keyword evidence="1" id="KW-0812">Transmembrane</keyword>
<dbReference type="AlphaFoldDB" id="A0A7U3ZSP4"/>